<protein>
    <recommendedName>
        <fullName evidence="4">Retrotransposon gag domain-containing protein</fullName>
    </recommendedName>
</protein>
<dbReference type="Proteomes" id="UP001159042">
    <property type="component" value="Unassembled WGS sequence"/>
</dbReference>
<organism evidence="2 3">
    <name type="scientific">Exocentrus adspersus</name>
    <dbReference type="NCBI Taxonomy" id="1586481"/>
    <lineage>
        <taxon>Eukaryota</taxon>
        <taxon>Metazoa</taxon>
        <taxon>Ecdysozoa</taxon>
        <taxon>Arthropoda</taxon>
        <taxon>Hexapoda</taxon>
        <taxon>Insecta</taxon>
        <taxon>Pterygota</taxon>
        <taxon>Neoptera</taxon>
        <taxon>Endopterygota</taxon>
        <taxon>Coleoptera</taxon>
        <taxon>Polyphaga</taxon>
        <taxon>Cucujiformia</taxon>
        <taxon>Chrysomeloidea</taxon>
        <taxon>Cerambycidae</taxon>
        <taxon>Lamiinae</taxon>
        <taxon>Acanthocinini</taxon>
        <taxon>Exocentrus</taxon>
    </lineage>
</organism>
<feature type="region of interest" description="Disordered" evidence="1">
    <location>
        <begin position="19"/>
        <end position="45"/>
    </location>
</feature>
<proteinExistence type="predicted"/>
<comment type="caution">
    <text evidence="2">The sequence shown here is derived from an EMBL/GenBank/DDBJ whole genome shotgun (WGS) entry which is preliminary data.</text>
</comment>
<name>A0AAV8V6S4_9CUCU</name>
<evidence type="ECO:0000313" key="3">
    <source>
        <dbReference type="Proteomes" id="UP001159042"/>
    </source>
</evidence>
<accession>A0AAV8V6S4</accession>
<reference evidence="2 3" key="1">
    <citation type="journal article" date="2023" name="Insect Mol. Biol.">
        <title>Genome sequencing provides insights into the evolution of gene families encoding plant cell wall-degrading enzymes in longhorned beetles.</title>
        <authorList>
            <person name="Shin N.R."/>
            <person name="Okamura Y."/>
            <person name="Kirsch R."/>
            <person name="Pauchet Y."/>
        </authorList>
    </citation>
    <scope>NUCLEOTIDE SEQUENCE [LARGE SCALE GENOMIC DNA]</scope>
    <source>
        <strain evidence="2">EAD_L_NR</strain>
    </source>
</reference>
<evidence type="ECO:0000256" key="1">
    <source>
        <dbReference type="SAM" id="MobiDB-lite"/>
    </source>
</evidence>
<evidence type="ECO:0000313" key="2">
    <source>
        <dbReference type="EMBL" id="KAJ8909727.1"/>
    </source>
</evidence>
<gene>
    <name evidence="2" type="ORF">NQ315_014378</name>
</gene>
<sequence>MSAHDEVMDLELGNEHLLEGAETSVGGSGGSRSPPRRFSRQVASTGAGAATTSVDDLLKALLEGGLTSSIQRIAKQQAALVVGDLSEGMATTSRGSGESGREASASERRSLNLCHDVVDCFDPEDPDSHIVRWLHQIDQLGIIYGWTSYEWASIAQAKLVGAARRWFHQLDDFDLSWEQWKEKLRAAFPRRRDFADMLQEMMYRRKLPTESMTTYYHTKLALCSRVDISGIEAVSCIISGFPANLKANVQAARCQTPEVVYDSFLAGLETYRGEGAHRRLRSRIEVVPKRETAISQRSFSQTREPRRCYNCQKKAYHLQGYWRD</sequence>
<dbReference type="AlphaFoldDB" id="A0AAV8V6S4"/>
<keyword evidence="3" id="KW-1185">Reference proteome</keyword>
<evidence type="ECO:0008006" key="4">
    <source>
        <dbReference type="Google" id="ProtNLM"/>
    </source>
</evidence>
<dbReference type="EMBL" id="JANEYG010000429">
    <property type="protein sequence ID" value="KAJ8909727.1"/>
    <property type="molecule type" value="Genomic_DNA"/>
</dbReference>